<dbReference type="Pfam" id="PF00160">
    <property type="entry name" value="Pro_isomerase"/>
    <property type="match status" value="1"/>
</dbReference>
<reference evidence="8 9" key="1">
    <citation type="journal article" date="2018" name="Science">
        <title>The opium poppy genome and morphinan production.</title>
        <authorList>
            <person name="Guo L."/>
            <person name="Winzer T."/>
            <person name="Yang X."/>
            <person name="Li Y."/>
            <person name="Ning Z."/>
            <person name="He Z."/>
            <person name="Teodor R."/>
            <person name="Lu Y."/>
            <person name="Bowser T.A."/>
            <person name="Graham I.A."/>
            <person name="Ye K."/>
        </authorList>
    </citation>
    <scope>NUCLEOTIDE SEQUENCE [LARGE SCALE GENOMIC DNA]</scope>
    <source>
        <strain evidence="9">cv. HN1</strain>
        <tissue evidence="8">Leaves</tissue>
    </source>
</reference>
<evidence type="ECO:0000313" key="8">
    <source>
        <dbReference type="EMBL" id="RZC53678.1"/>
    </source>
</evidence>
<feature type="compositionally biased region" description="Low complexity" evidence="6">
    <location>
        <begin position="461"/>
        <end position="471"/>
    </location>
</feature>
<keyword evidence="5" id="KW-0413">Isomerase</keyword>
<feature type="domain" description="PPIase cyclophilin-type" evidence="7">
    <location>
        <begin position="11"/>
        <end position="176"/>
    </location>
</feature>
<protein>
    <recommendedName>
        <fullName evidence="3">peptidylprolyl isomerase</fullName>
        <ecNumber evidence="3">5.2.1.8</ecNumber>
    </recommendedName>
</protein>
<feature type="compositionally biased region" description="Polar residues" evidence="6">
    <location>
        <begin position="335"/>
        <end position="351"/>
    </location>
</feature>
<feature type="compositionally biased region" description="Low complexity" evidence="6">
    <location>
        <begin position="249"/>
        <end position="261"/>
    </location>
</feature>
<dbReference type="OrthoDB" id="1935365at2759"/>
<dbReference type="EMBL" id="CM010717">
    <property type="protein sequence ID" value="RZC53678.1"/>
    <property type="molecule type" value="Genomic_DNA"/>
</dbReference>
<dbReference type="PRINTS" id="PR00153">
    <property type="entry name" value="CSAPPISMRASE"/>
</dbReference>
<accession>A0A4Y7J1Q0</accession>
<dbReference type="Gramene" id="RZC53678">
    <property type="protein sequence ID" value="RZC53678"/>
    <property type="gene ID" value="C5167_012533"/>
</dbReference>
<dbReference type="STRING" id="3469.A0A4Y7J1Q0"/>
<name>A0A4Y7J1Q0_PAPSO</name>
<dbReference type="GO" id="GO:0006457">
    <property type="term" value="P:protein folding"/>
    <property type="evidence" value="ECO:0007669"/>
    <property type="project" value="TreeGrafter"/>
</dbReference>
<evidence type="ECO:0000256" key="3">
    <source>
        <dbReference type="ARBA" id="ARBA00013194"/>
    </source>
</evidence>
<dbReference type="GO" id="GO:0005737">
    <property type="term" value="C:cytoplasm"/>
    <property type="evidence" value="ECO:0007669"/>
    <property type="project" value="TreeGrafter"/>
</dbReference>
<dbReference type="PANTHER" id="PTHR11071:SF561">
    <property type="entry name" value="PEPTIDYL-PROLYL CIS-TRANS ISOMERASE D-RELATED"/>
    <property type="match status" value="1"/>
</dbReference>
<feature type="compositionally biased region" description="Low complexity" evidence="6">
    <location>
        <begin position="524"/>
        <end position="533"/>
    </location>
</feature>
<dbReference type="InterPro" id="IPR002130">
    <property type="entry name" value="Cyclophilin-type_PPIase_dom"/>
</dbReference>
<evidence type="ECO:0000256" key="1">
    <source>
        <dbReference type="ARBA" id="ARBA00000971"/>
    </source>
</evidence>
<feature type="compositionally biased region" description="Basic and acidic residues" evidence="6">
    <location>
        <begin position="392"/>
        <end position="408"/>
    </location>
</feature>
<evidence type="ECO:0000259" key="7">
    <source>
        <dbReference type="PROSITE" id="PS50072"/>
    </source>
</evidence>
<comment type="similarity">
    <text evidence="2">Belongs to the cyclophilin-type PPIase family.</text>
</comment>
<gene>
    <name evidence="8" type="ORF">C5167_012533</name>
</gene>
<dbReference type="OMA" id="HQNKYLM"/>
<feature type="compositionally biased region" description="Low complexity" evidence="6">
    <location>
        <begin position="414"/>
        <end position="425"/>
    </location>
</feature>
<proteinExistence type="inferred from homology"/>
<feature type="compositionally biased region" description="Acidic residues" evidence="6">
    <location>
        <begin position="311"/>
        <end position="323"/>
    </location>
</feature>
<dbReference type="Gene3D" id="2.40.100.10">
    <property type="entry name" value="Cyclophilin-like"/>
    <property type="match status" value="1"/>
</dbReference>
<feature type="compositionally biased region" description="Basic and acidic residues" evidence="6">
    <location>
        <begin position="746"/>
        <end position="765"/>
    </location>
</feature>
<feature type="compositionally biased region" description="Low complexity" evidence="6">
    <location>
        <begin position="478"/>
        <end position="492"/>
    </location>
</feature>
<feature type="compositionally biased region" description="Basic residues" evidence="6">
    <location>
        <begin position="694"/>
        <end position="717"/>
    </location>
</feature>
<evidence type="ECO:0000256" key="6">
    <source>
        <dbReference type="SAM" id="MobiDB-lite"/>
    </source>
</evidence>
<feature type="compositionally biased region" description="Basic residues" evidence="6">
    <location>
        <begin position="266"/>
        <end position="304"/>
    </location>
</feature>
<dbReference type="Proteomes" id="UP000316621">
    <property type="component" value="Chromosome 3"/>
</dbReference>
<dbReference type="SUPFAM" id="SSF50891">
    <property type="entry name" value="Cyclophilin-like"/>
    <property type="match status" value="1"/>
</dbReference>
<sequence length="822" mass="92183">MVSKKKNTYVFLDVSVDGDPAERMVFELFHDVVPKTAENFRALCTGEKGIGPTTGKPLHYKGSFFHRIVKGLMAQAGDFSKRDGSGGESIYGEKFEDESFKLTHDGYGFLSMANDGPHRNGSQFLITFKAAHHLDGKHVVFGKLVQGRETLKKIEHIGGSEKGKPECMVKIVNCGEHLEDKKKANKLKANEVSIDADDLEVKRRGKHKKTSKDRRRKKRRRYYSSESDSSSDSETESSEFDSDSDSDSASDSSSSSDISSSSEDRHKKRKRVSKKGKHRRGKKRDKRREKRRRRRDKKARRKSRRTSESSSDSESDSTSENISDDEKVEARGCSTGKSRNSKLSAKNQSPSLKEKVEVNHVQKNGEMTNALQRGGESPQENGKLRSNGTDTKSARNADRQPDLVDAHPSKSRSRSTSPKRIPSKSMSISPRCLSKSPSVSPKRRSLSRSSQRSVDRSPAGVPRQSRSVSQSPDRRSVSSRSPVRSVSPSPVRNRAIRDVTRSPSLPRRSISRSPVRSPPRRSTSRSLIRPPAKSSRRSSSRSPMRPSRRSLSRSRSPVRRAPRRSLSRSRSPIRRTPRKSPSRSPGRVPPRRSISRSPVRPAGRSNRRRLSKSPVSPGYRGRSPIHNRGRSASRSASPDGSPKRLRRGRGFSQKYWYARRYRTPSPDRSPIRSHRYGGRGDRDRYPTYRSYRSPPRRHRSPLRGRTPPRYRGRRSWSRSRSLSRSPPRNKGRGKADYSRSPTHSRSPVEKPSSRGGEGLRSEKRRSVSRSSSRSKSVSRSSGDTPPPKRGGKDVKSRSPSASPPAGKGLVSYGDGSPDSSQR</sequence>
<dbReference type="PROSITE" id="PS50072">
    <property type="entry name" value="CSA_PPIASE_2"/>
    <property type="match status" value="1"/>
</dbReference>
<feature type="compositionally biased region" description="Basic residues" evidence="6">
    <location>
        <begin position="203"/>
        <end position="222"/>
    </location>
</feature>
<organism evidence="8 9">
    <name type="scientific">Papaver somniferum</name>
    <name type="common">Opium poppy</name>
    <dbReference type="NCBI Taxonomy" id="3469"/>
    <lineage>
        <taxon>Eukaryota</taxon>
        <taxon>Viridiplantae</taxon>
        <taxon>Streptophyta</taxon>
        <taxon>Embryophyta</taxon>
        <taxon>Tracheophyta</taxon>
        <taxon>Spermatophyta</taxon>
        <taxon>Magnoliopsida</taxon>
        <taxon>Ranunculales</taxon>
        <taxon>Papaveraceae</taxon>
        <taxon>Papaveroideae</taxon>
        <taxon>Papaver</taxon>
    </lineage>
</organism>
<dbReference type="FunFam" id="2.40.100.10:FF:000022">
    <property type="entry name" value="Peptidyl-prolyl cis-trans isomerase CYP95"/>
    <property type="match status" value="1"/>
</dbReference>
<dbReference type="PANTHER" id="PTHR11071">
    <property type="entry name" value="PEPTIDYL-PROLYL CIS-TRANS ISOMERASE"/>
    <property type="match status" value="1"/>
</dbReference>
<feature type="compositionally biased region" description="Polar residues" evidence="6">
    <location>
        <begin position="378"/>
        <end position="391"/>
    </location>
</feature>
<keyword evidence="9" id="KW-1185">Reference proteome</keyword>
<evidence type="ECO:0000256" key="5">
    <source>
        <dbReference type="ARBA" id="ARBA00023235"/>
    </source>
</evidence>
<feature type="region of interest" description="Disordered" evidence="6">
    <location>
        <begin position="203"/>
        <end position="822"/>
    </location>
</feature>
<feature type="compositionally biased region" description="Low complexity" evidence="6">
    <location>
        <begin position="501"/>
        <end position="517"/>
    </location>
</feature>
<feature type="compositionally biased region" description="Polar residues" evidence="6">
    <location>
        <begin position="361"/>
        <end position="371"/>
    </location>
</feature>
<feature type="compositionally biased region" description="Basic residues" evidence="6">
    <location>
        <begin position="546"/>
        <end position="581"/>
    </location>
</feature>
<comment type="catalytic activity">
    <reaction evidence="1">
        <text>[protein]-peptidylproline (omega=180) = [protein]-peptidylproline (omega=0)</text>
        <dbReference type="Rhea" id="RHEA:16237"/>
        <dbReference type="Rhea" id="RHEA-COMP:10747"/>
        <dbReference type="Rhea" id="RHEA-COMP:10748"/>
        <dbReference type="ChEBI" id="CHEBI:83833"/>
        <dbReference type="ChEBI" id="CHEBI:83834"/>
        <dbReference type="EC" id="5.2.1.8"/>
    </reaction>
</comment>
<evidence type="ECO:0000256" key="2">
    <source>
        <dbReference type="ARBA" id="ARBA00007365"/>
    </source>
</evidence>
<dbReference type="GO" id="GO:0003755">
    <property type="term" value="F:peptidyl-prolyl cis-trans isomerase activity"/>
    <property type="evidence" value="ECO:0007669"/>
    <property type="project" value="UniProtKB-KW"/>
</dbReference>
<feature type="compositionally biased region" description="Low complexity" evidence="6">
    <location>
        <begin position="768"/>
        <end position="781"/>
    </location>
</feature>
<keyword evidence="4" id="KW-0697">Rotamase</keyword>
<feature type="compositionally biased region" description="Acidic residues" evidence="6">
    <location>
        <begin position="229"/>
        <end position="248"/>
    </location>
</feature>
<evidence type="ECO:0000313" key="9">
    <source>
        <dbReference type="Proteomes" id="UP000316621"/>
    </source>
</evidence>
<dbReference type="AlphaFoldDB" id="A0A4Y7J1Q0"/>
<evidence type="ECO:0000256" key="4">
    <source>
        <dbReference type="ARBA" id="ARBA00023110"/>
    </source>
</evidence>
<dbReference type="GO" id="GO:0016018">
    <property type="term" value="F:cyclosporin A binding"/>
    <property type="evidence" value="ECO:0007669"/>
    <property type="project" value="TreeGrafter"/>
</dbReference>
<dbReference type="EC" id="5.2.1.8" evidence="3"/>
<dbReference type="InterPro" id="IPR029000">
    <property type="entry name" value="Cyclophilin-like_dom_sf"/>
</dbReference>